<organism evidence="2 3">
    <name type="scientific">Phaseolus angularis</name>
    <name type="common">Azuki bean</name>
    <name type="synonym">Vigna angularis</name>
    <dbReference type="NCBI Taxonomy" id="3914"/>
    <lineage>
        <taxon>Eukaryota</taxon>
        <taxon>Viridiplantae</taxon>
        <taxon>Streptophyta</taxon>
        <taxon>Embryophyta</taxon>
        <taxon>Tracheophyta</taxon>
        <taxon>Spermatophyta</taxon>
        <taxon>Magnoliopsida</taxon>
        <taxon>eudicotyledons</taxon>
        <taxon>Gunneridae</taxon>
        <taxon>Pentapetalae</taxon>
        <taxon>rosids</taxon>
        <taxon>fabids</taxon>
        <taxon>Fabales</taxon>
        <taxon>Fabaceae</taxon>
        <taxon>Papilionoideae</taxon>
        <taxon>50 kb inversion clade</taxon>
        <taxon>NPAAA clade</taxon>
        <taxon>indigoferoid/millettioid clade</taxon>
        <taxon>Phaseoleae</taxon>
        <taxon>Vigna</taxon>
    </lineage>
</organism>
<feature type="compositionally biased region" description="Basic and acidic residues" evidence="1">
    <location>
        <begin position="129"/>
        <end position="141"/>
    </location>
</feature>
<gene>
    <name evidence="2" type="ORF">LR48_Vigan11g138500</name>
</gene>
<dbReference type="Gramene" id="KOM58351">
    <property type="protein sequence ID" value="KOM58351"/>
    <property type="gene ID" value="LR48_Vigan11g138500"/>
</dbReference>
<sequence length="190" mass="20641">MSTNTLEEGVTHLTFKKLNAKKAKLGAKKAKLGATRLDAYVEGCELGLPFELIPECTHNKAKKDEMSTNTLEEGVTHLTFKKLNAKKAKLGAKKAKLGATRLDAYVEGCELGLPFELIPKCTHNKVEMTENGHGGDGEGKGTDWAGEWGEGGGDWAGELIVGMGDVGEMKWRYRGGGETTSVHLEQWHKI</sequence>
<feature type="region of interest" description="Disordered" evidence="1">
    <location>
        <begin position="129"/>
        <end position="148"/>
    </location>
</feature>
<dbReference type="Proteomes" id="UP000053144">
    <property type="component" value="Chromosome 11"/>
</dbReference>
<dbReference type="AlphaFoldDB" id="A0A0L9VTD9"/>
<dbReference type="EMBL" id="CM003381">
    <property type="protein sequence ID" value="KOM58351.1"/>
    <property type="molecule type" value="Genomic_DNA"/>
</dbReference>
<name>A0A0L9VTD9_PHAAN</name>
<accession>A0A0L9VTD9</accession>
<reference evidence="3" key="1">
    <citation type="journal article" date="2015" name="Proc. Natl. Acad. Sci. U.S.A.">
        <title>Genome sequencing of adzuki bean (Vigna angularis) provides insight into high starch and low fat accumulation and domestication.</title>
        <authorList>
            <person name="Yang K."/>
            <person name="Tian Z."/>
            <person name="Chen C."/>
            <person name="Luo L."/>
            <person name="Zhao B."/>
            <person name="Wang Z."/>
            <person name="Yu L."/>
            <person name="Li Y."/>
            <person name="Sun Y."/>
            <person name="Li W."/>
            <person name="Chen Y."/>
            <person name="Li Y."/>
            <person name="Zhang Y."/>
            <person name="Ai D."/>
            <person name="Zhao J."/>
            <person name="Shang C."/>
            <person name="Ma Y."/>
            <person name="Wu B."/>
            <person name="Wang M."/>
            <person name="Gao L."/>
            <person name="Sun D."/>
            <person name="Zhang P."/>
            <person name="Guo F."/>
            <person name="Wang W."/>
            <person name="Li Y."/>
            <person name="Wang J."/>
            <person name="Varshney R.K."/>
            <person name="Wang J."/>
            <person name="Ling H.Q."/>
            <person name="Wan P."/>
        </authorList>
    </citation>
    <scope>NUCLEOTIDE SEQUENCE</scope>
    <source>
        <strain evidence="3">cv. Jingnong 6</strain>
    </source>
</reference>
<evidence type="ECO:0000313" key="2">
    <source>
        <dbReference type="EMBL" id="KOM58351.1"/>
    </source>
</evidence>
<evidence type="ECO:0000256" key="1">
    <source>
        <dbReference type="SAM" id="MobiDB-lite"/>
    </source>
</evidence>
<protein>
    <submittedName>
        <fullName evidence="2">Uncharacterized protein</fullName>
    </submittedName>
</protein>
<evidence type="ECO:0000313" key="3">
    <source>
        <dbReference type="Proteomes" id="UP000053144"/>
    </source>
</evidence>
<proteinExistence type="predicted"/>